<dbReference type="EMBL" id="JAERTY010000008">
    <property type="protein sequence ID" value="MBL1410016.1"/>
    <property type="molecule type" value="Genomic_DNA"/>
</dbReference>
<organism evidence="1 2">
    <name type="scientific">Sphingobacterium faecale</name>
    <dbReference type="NCBI Taxonomy" id="2803775"/>
    <lineage>
        <taxon>Bacteria</taxon>
        <taxon>Pseudomonadati</taxon>
        <taxon>Bacteroidota</taxon>
        <taxon>Sphingobacteriia</taxon>
        <taxon>Sphingobacteriales</taxon>
        <taxon>Sphingobacteriaceae</taxon>
        <taxon>Sphingobacterium</taxon>
    </lineage>
</organism>
<proteinExistence type="predicted"/>
<evidence type="ECO:0000313" key="2">
    <source>
        <dbReference type="Proteomes" id="UP000625283"/>
    </source>
</evidence>
<accession>A0ABS1R5M2</accession>
<dbReference type="RefSeq" id="WP_202103725.1">
    <property type="nucleotide sequence ID" value="NZ_JAERTY010000008.1"/>
</dbReference>
<gene>
    <name evidence="1" type="ORF">JKG61_14770</name>
</gene>
<comment type="caution">
    <text evidence="1">The sequence shown here is derived from an EMBL/GenBank/DDBJ whole genome shotgun (WGS) entry which is preliminary data.</text>
</comment>
<protein>
    <submittedName>
        <fullName evidence="1">Uncharacterized protein</fullName>
    </submittedName>
</protein>
<reference evidence="1 2" key="1">
    <citation type="submission" date="2021-01" db="EMBL/GenBank/DDBJ databases">
        <title>C459-1 draft genome sequence.</title>
        <authorList>
            <person name="Zhang X.-F."/>
        </authorList>
    </citation>
    <scope>NUCLEOTIDE SEQUENCE [LARGE SCALE GENOMIC DNA]</scope>
    <source>
        <strain evidence="2">C459-1</strain>
    </source>
</reference>
<name>A0ABS1R5M2_9SPHI</name>
<keyword evidence="2" id="KW-1185">Reference proteome</keyword>
<evidence type="ECO:0000313" key="1">
    <source>
        <dbReference type="EMBL" id="MBL1410016.1"/>
    </source>
</evidence>
<sequence>MALIPKETELQEKLTMIFEDLLLKKENIKKDLVRTRTDFNSACDTHIKSGFKLEQDWLDANLCHRLKFIEYEMYCHIAEVLNDFKDIYGQFPEYIEMHQTLNHIMIQLAQEEKYELAAITKLWVDKIESTIQEYNYC</sequence>
<dbReference type="Proteomes" id="UP000625283">
    <property type="component" value="Unassembled WGS sequence"/>
</dbReference>